<evidence type="ECO:0000256" key="7">
    <source>
        <dbReference type="PIRNR" id="PIRNR000124"/>
    </source>
</evidence>
<evidence type="ECO:0000256" key="3">
    <source>
        <dbReference type="ARBA" id="ARBA00012954"/>
    </source>
</evidence>
<evidence type="ECO:0000256" key="4">
    <source>
        <dbReference type="ARBA" id="ARBA00023002"/>
    </source>
</evidence>
<evidence type="ECO:0000259" key="8">
    <source>
        <dbReference type="SMART" id="SM00984"/>
    </source>
</evidence>
<accession>A0ABQ6HVQ7</accession>
<dbReference type="Gene3D" id="3.40.50.720">
    <property type="entry name" value="NAD(P)-binding Rossmann-like Domain"/>
    <property type="match status" value="2"/>
</dbReference>
<dbReference type="EMBL" id="BSUJ01000001">
    <property type="protein sequence ID" value="GMA21779.1"/>
    <property type="molecule type" value="Genomic_DNA"/>
</dbReference>
<dbReference type="Pfam" id="PF03720">
    <property type="entry name" value="UDPG_MGDP_dh_C"/>
    <property type="match status" value="1"/>
</dbReference>
<dbReference type="SUPFAM" id="SSF52413">
    <property type="entry name" value="UDP-glucose/GDP-mannose dehydrogenase C-terminal domain"/>
    <property type="match status" value="1"/>
</dbReference>
<dbReference type="InterPro" id="IPR001732">
    <property type="entry name" value="UDP-Glc/GDP-Man_DH_N"/>
</dbReference>
<protein>
    <recommendedName>
        <fullName evidence="3 7">UDP-glucose 6-dehydrogenase</fullName>
        <ecNumber evidence="3 7">1.1.1.22</ecNumber>
    </recommendedName>
</protein>
<evidence type="ECO:0000256" key="2">
    <source>
        <dbReference type="ARBA" id="ARBA00006601"/>
    </source>
</evidence>
<feature type="domain" description="UDP-glucose/GDP-mannose dehydrogenase C-terminal" evidence="8">
    <location>
        <begin position="326"/>
        <end position="427"/>
    </location>
</feature>
<evidence type="ECO:0000256" key="5">
    <source>
        <dbReference type="ARBA" id="ARBA00023027"/>
    </source>
</evidence>
<gene>
    <name evidence="9" type="ORF">GCM10025862_38000</name>
</gene>
<dbReference type="RefSeq" id="WP_284284983.1">
    <property type="nucleotide sequence ID" value="NZ_BSUJ01000001.1"/>
</dbReference>
<evidence type="ECO:0000313" key="9">
    <source>
        <dbReference type="EMBL" id="GMA21779.1"/>
    </source>
</evidence>
<dbReference type="PIRSF" id="PIRSF000124">
    <property type="entry name" value="UDPglc_GDPman_dh"/>
    <property type="match status" value="1"/>
</dbReference>
<dbReference type="SUPFAM" id="SSF51735">
    <property type="entry name" value="NAD(P)-binding Rossmann-fold domains"/>
    <property type="match status" value="1"/>
</dbReference>
<comment type="pathway">
    <text evidence="1">Nucleotide-sugar biosynthesis; UDP-alpha-D-glucuronate biosynthesis; UDP-alpha-D-glucuronate from UDP-alpha-D-glucose: step 1/1.</text>
</comment>
<dbReference type="SMART" id="SM00984">
    <property type="entry name" value="UDPG_MGDP_dh_C"/>
    <property type="match status" value="1"/>
</dbReference>
<keyword evidence="10" id="KW-1185">Reference proteome</keyword>
<evidence type="ECO:0000313" key="10">
    <source>
        <dbReference type="Proteomes" id="UP001157109"/>
    </source>
</evidence>
<dbReference type="EC" id="1.1.1.22" evidence="3 7"/>
<name>A0ABQ6HVQ7_9MICO</name>
<dbReference type="PANTHER" id="PTHR43750:SF3">
    <property type="entry name" value="UDP-GLUCOSE 6-DEHYDROGENASE TUAD"/>
    <property type="match status" value="1"/>
</dbReference>
<dbReference type="Proteomes" id="UP001157109">
    <property type="component" value="Unassembled WGS sequence"/>
</dbReference>
<dbReference type="InterPro" id="IPR028357">
    <property type="entry name" value="UDPglc_DH_bac"/>
</dbReference>
<evidence type="ECO:0000256" key="1">
    <source>
        <dbReference type="ARBA" id="ARBA00004701"/>
    </source>
</evidence>
<comment type="similarity">
    <text evidence="2 7">Belongs to the UDP-glucose/GDP-mannose dehydrogenase family.</text>
</comment>
<dbReference type="InterPro" id="IPR014027">
    <property type="entry name" value="UDP-Glc/GDP-Man_DH_C"/>
</dbReference>
<dbReference type="PIRSF" id="PIRSF500134">
    <property type="entry name" value="UDPglc_DH_bac"/>
    <property type="match status" value="1"/>
</dbReference>
<evidence type="ECO:0000256" key="6">
    <source>
        <dbReference type="ARBA" id="ARBA00047473"/>
    </source>
</evidence>
<dbReference type="Pfam" id="PF03721">
    <property type="entry name" value="UDPG_MGDP_dh_N"/>
    <property type="match status" value="1"/>
</dbReference>
<dbReference type="Pfam" id="PF00984">
    <property type="entry name" value="UDPG_MGDP_dh"/>
    <property type="match status" value="1"/>
</dbReference>
<dbReference type="InterPro" id="IPR008927">
    <property type="entry name" value="6-PGluconate_DH-like_C_sf"/>
</dbReference>
<keyword evidence="4 7" id="KW-0560">Oxidoreductase</keyword>
<dbReference type="Gene3D" id="1.20.5.100">
    <property type="entry name" value="Cytochrome c1, transmembrane anchor, C-terminal"/>
    <property type="match status" value="1"/>
</dbReference>
<keyword evidence="5 7" id="KW-0520">NAD</keyword>
<dbReference type="InterPro" id="IPR014026">
    <property type="entry name" value="UDP-Glc/GDP-Man_DH_dimer"/>
</dbReference>
<organism evidence="9 10">
    <name type="scientific">Arsenicicoccus piscis</name>
    <dbReference type="NCBI Taxonomy" id="673954"/>
    <lineage>
        <taxon>Bacteria</taxon>
        <taxon>Bacillati</taxon>
        <taxon>Actinomycetota</taxon>
        <taxon>Actinomycetes</taxon>
        <taxon>Micrococcales</taxon>
        <taxon>Intrasporangiaceae</taxon>
        <taxon>Arsenicicoccus</taxon>
    </lineage>
</organism>
<proteinExistence type="inferred from homology"/>
<comment type="catalytic activity">
    <reaction evidence="6 7">
        <text>UDP-alpha-D-glucose + 2 NAD(+) + H2O = UDP-alpha-D-glucuronate + 2 NADH + 3 H(+)</text>
        <dbReference type="Rhea" id="RHEA:23596"/>
        <dbReference type="ChEBI" id="CHEBI:15377"/>
        <dbReference type="ChEBI" id="CHEBI:15378"/>
        <dbReference type="ChEBI" id="CHEBI:57540"/>
        <dbReference type="ChEBI" id="CHEBI:57945"/>
        <dbReference type="ChEBI" id="CHEBI:58052"/>
        <dbReference type="ChEBI" id="CHEBI:58885"/>
        <dbReference type="EC" id="1.1.1.22"/>
    </reaction>
</comment>
<dbReference type="InterPro" id="IPR036291">
    <property type="entry name" value="NAD(P)-bd_dom_sf"/>
</dbReference>
<dbReference type="InterPro" id="IPR017476">
    <property type="entry name" value="UDP-Glc/GDP-Man"/>
</dbReference>
<dbReference type="NCBIfam" id="TIGR03026">
    <property type="entry name" value="NDP-sugDHase"/>
    <property type="match status" value="1"/>
</dbReference>
<dbReference type="SUPFAM" id="SSF48179">
    <property type="entry name" value="6-phosphogluconate dehydrogenase C-terminal domain-like"/>
    <property type="match status" value="1"/>
</dbReference>
<dbReference type="PANTHER" id="PTHR43750">
    <property type="entry name" value="UDP-GLUCOSE 6-DEHYDROGENASE TUAD"/>
    <property type="match status" value="1"/>
</dbReference>
<reference evidence="10" key="1">
    <citation type="journal article" date="2019" name="Int. J. Syst. Evol. Microbiol.">
        <title>The Global Catalogue of Microorganisms (GCM) 10K type strain sequencing project: providing services to taxonomists for standard genome sequencing and annotation.</title>
        <authorList>
            <consortium name="The Broad Institute Genomics Platform"/>
            <consortium name="The Broad Institute Genome Sequencing Center for Infectious Disease"/>
            <person name="Wu L."/>
            <person name="Ma J."/>
        </authorList>
    </citation>
    <scope>NUCLEOTIDE SEQUENCE [LARGE SCALE GENOMIC DNA]</scope>
    <source>
        <strain evidence="10">NBRC 105830</strain>
    </source>
</reference>
<dbReference type="InterPro" id="IPR036220">
    <property type="entry name" value="UDP-Glc/GDP-Man_DH_C_sf"/>
</dbReference>
<sequence>MNVPPTVDTVSVIGTGYLGIVQAAVLAEQGLRVLALDRDPERVDTLARGILPIAEPGLEEVFTIARESGRLTFTTDHADLAPAQVHLLCVGTPQSADGHATDTSSVFGAALALAPHLRPEAIVVGRSTVPVGTAAAVQAALSAAAGRDVAVVWSPEFVRQGCAVADTQRPSRLVYGVGRACPTTLAMVDEVFAPQLAAGTPRIVVDHATAELAKQAANAFLATKVSFVNAVAEVCERSGADVKALSAALGLDPRIGHQFLSAGLGFGGGCLPKDLNGFLARAQECGADSAAALLHEVAQVNQRARTDVVDLAVEMVGGSVQGRRVAVLGAAFKPGTDDVRESPALRVAVELQALGADVMVHDPLALDNARRAQPSLRYAETVESACWGSDLTLHLTDWPEFQAIDPVDLGRLVRRRCLIDGRHTLSSERWSAAGWSYRAFGRPLAATALDAEREALVPELRTWSTA</sequence>
<comment type="caution">
    <text evidence="9">The sequence shown here is derived from an EMBL/GenBank/DDBJ whole genome shotgun (WGS) entry which is preliminary data.</text>
</comment>